<evidence type="ECO:0000259" key="2">
    <source>
        <dbReference type="Pfam" id="PF00085"/>
    </source>
</evidence>
<dbReference type="SUPFAM" id="SSF52833">
    <property type="entry name" value="Thioredoxin-like"/>
    <property type="match status" value="1"/>
</dbReference>
<dbReference type="EMBL" id="QXFT01000623">
    <property type="protein sequence ID" value="KAE9339344.1"/>
    <property type="molecule type" value="Genomic_DNA"/>
</dbReference>
<feature type="region of interest" description="Disordered" evidence="1">
    <location>
        <begin position="1"/>
        <end position="43"/>
    </location>
</feature>
<dbReference type="InterPro" id="IPR036249">
    <property type="entry name" value="Thioredoxin-like_sf"/>
</dbReference>
<name>A0A6A4FHQ7_9STRA</name>
<evidence type="ECO:0000313" key="3">
    <source>
        <dbReference type="EMBL" id="KAE9339344.1"/>
    </source>
</evidence>
<evidence type="ECO:0000313" key="4">
    <source>
        <dbReference type="Proteomes" id="UP000434957"/>
    </source>
</evidence>
<proteinExistence type="predicted"/>
<feature type="compositionally biased region" description="Basic and acidic residues" evidence="1">
    <location>
        <begin position="20"/>
        <end position="31"/>
    </location>
</feature>
<feature type="compositionally biased region" description="Low complexity" evidence="1">
    <location>
        <begin position="1"/>
        <end position="16"/>
    </location>
</feature>
<sequence length="128" mass="14396">MSDVAKSSAQAPKSSPHNSPLDEHADRDQHRRGVQRRHRREAADGRAVLCAVVRRLQDGGPKVNKLMESEFSGVKFLKVSAEELEDFCEEIDVDSFPTFRVYKNGEVAASYVSSKFEKVEAFIRENAN</sequence>
<accession>A0A6A4FHQ7</accession>
<dbReference type="Pfam" id="PF00085">
    <property type="entry name" value="Thioredoxin"/>
    <property type="match status" value="1"/>
</dbReference>
<organism evidence="3 4">
    <name type="scientific">Phytophthora rubi</name>
    <dbReference type="NCBI Taxonomy" id="129364"/>
    <lineage>
        <taxon>Eukaryota</taxon>
        <taxon>Sar</taxon>
        <taxon>Stramenopiles</taxon>
        <taxon>Oomycota</taxon>
        <taxon>Peronosporomycetes</taxon>
        <taxon>Peronosporales</taxon>
        <taxon>Peronosporaceae</taxon>
        <taxon>Phytophthora</taxon>
    </lineage>
</organism>
<comment type="caution">
    <text evidence="3">The sequence shown here is derived from an EMBL/GenBank/DDBJ whole genome shotgun (WGS) entry which is preliminary data.</text>
</comment>
<dbReference type="InterPro" id="IPR013766">
    <property type="entry name" value="Thioredoxin_domain"/>
</dbReference>
<dbReference type="CDD" id="cd02947">
    <property type="entry name" value="TRX_family"/>
    <property type="match status" value="1"/>
</dbReference>
<feature type="domain" description="Thioredoxin" evidence="2">
    <location>
        <begin position="61"/>
        <end position="124"/>
    </location>
</feature>
<dbReference type="Gene3D" id="3.40.30.10">
    <property type="entry name" value="Glutaredoxin"/>
    <property type="match status" value="1"/>
</dbReference>
<reference evidence="3 4" key="1">
    <citation type="submission" date="2018-08" db="EMBL/GenBank/DDBJ databases">
        <title>Genomic investigation of the strawberry pathogen Phytophthora fragariae indicates pathogenicity is determined by transcriptional variation in three key races.</title>
        <authorList>
            <person name="Adams T.M."/>
            <person name="Armitage A.D."/>
            <person name="Sobczyk M.K."/>
            <person name="Bates H.J."/>
            <person name="Dunwell J.M."/>
            <person name="Nellist C.F."/>
            <person name="Harrison R.J."/>
        </authorList>
    </citation>
    <scope>NUCLEOTIDE SEQUENCE [LARGE SCALE GENOMIC DNA]</scope>
    <source>
        <strain evidence="3 4">SCRP333</strain>
    </source>
</reference>
<protein>
    <recommendedName>
        <fullName evidence="2">Thioredoxin domain-containing protein</fullName>
    </recommendedName>
</protein>
<keyword evidence="4" id="KW-1185">Reference proteome</keyword>
<gene>
    <name evidence="3" type="ORF">PR003_g11057</name>
</gene>
<dbReference type="AlphaFoldDB" id="A0A6A4FHQ7"/>
<dbReference type="Proteomes" id="UP000434957">
    <property type="component" value="Unassembled WGS sequence"/>
</dbReference>
<evidence type="ECO:0000256" key="1">
    <source>
        <dbReference type="SAM" id="MobiDB-lite"/>
    </source>
</evidence>